<dbReference type="InterPro" id="IPR041698">
    <property type="entry name" value="Methyltransf_25"/>
</dbReference>
<reference evidence="5" key="1">
    <citation type="journal article" date="2019" name="Int. J. Syst. Evol. Microbiol.">
        <title>The Global Catalogue of Microorganisms (GCM) 10K type strain sequencing project: providing services to taxonomists for standard genome sequencing and annotation.</title>
        <authorList>
            <consortium name="The Broad Institute Genomics Platform"/>
            <consortium name="The Broad Institute Genome Sequencing Center for Infectious Disease"/>
            <person name="Wu L."/>
            <person name="Ma J."/>
        </authorList>
    </citation>
    <scope>NUCLEOTIDE SEQUENCE [LARGE SCALE GENOMIC DNA]</scope>
    <source>
        <strain evidence="5">CGMCC 1.12151</strain>
    </source>
</reference>
<evidence type="ECO:0000313" key="5">
    <source>
        <dbReference type="Proteomes" id="UP001595932"/>
    </source>
</evidence>
<dbReference type="Gene3D" id="2.20.25.110">
    <property type="entry name" value="S-adenosyl-L-methionine-dependent methyltransferases"/>
    <property type="match status" value="1"/>
</dbReference>
<dbReference type="EC" id="2.1.1.-" evidence="4"/>
<keyword evidence="2 4" id="KW-0808">Transferase</keyword>
<evidence type="ECO:0000259" key="3">
    <source>
        <dbReference type="Pfam" id="PF13649"/>
    </source>
</evidence>
<keyword evidence="1 4" id="KW-0489">Methyltransferase</keyword>
<name>A0ABV9MCE6_9BACL</name>
<dbReference type="PANTHER" id="PTHR43861">
    <property type="entry name" value="TRANS-ACONITATE 2-METHYLTRANSFERASE-RELATED"/>
    <property type="match status" value="1"/>
</dbReference>
<dbReference type="Pfam" id="PF13649">
    <property type="entry name" value="Methyltransf_25"/>
    <property type="match status" value="1"/>
</dbReference>
<accession>A0ABV9MCE6</accession>
<dbReference type="RefSeq" id="WP_377279190.1">
    <property type="nucleotide sequence ID" value="NZ_JBHSGL010000005.1"/>
</dbReference>
<organism evidence="4 5">
    <name type="scientific">Planococcus dechangensis</name>
    <dbReference type="NCBI Taxonomy" id="1176255"/>
    <lineage>
        <taxon>Bacteria</taxon>
        <taxon>Bacillati</taxon>
        <taxon>Bacillota</taxon>
        <taxon>Bacilli</taxon>
        <taxon>Bacillales</taxon>
        <taxon>Caryophanaceae</taxon>
        <taxon>Planococcus</taxon>
    </lineage>
</organism>
<protein>
    <submittedName>
        <fullName evidence="4">Class I SAM-dependent methyltransferase</fullName>
        <ecNumber evidence="4">2.1.1.-</ecNumber>
    </submittedName>
</protein>
<evidence type="ECO:0000256" key="2">
    <source>
        <dbReference type="ARBA" id="ARBA00022679"/>
    </source>
</evidence>
<dbReference type="Proteomes" id="UP001595932">
    <property type="component" value="Unassembled WGS sequence"/>
</dbReference>
<evidence type="ECO:0000313" key="4">
    <source>
        <dbReference type="EMBL" id="MFC4713482.1"/>
    </source>
</evidence>
<sequence>MKHDEEDIFLSNFEKYADPEAYDLEYQNYLKDVPFLLEWADRQKGTILDLGCGTGRVTIPLAEQGHKLIGVDLHKGMLEQAKEKTADTPLAVEWVLQDCTQLALQVVASFIYMTGNSFQHFLTNDSQNRLLQSVWTHLEPNGVFVFNTRFPVLDELAQVDTSTRTYTDRRNRRVMDTTIETYHALTQILHCSSTREIMDGPEAGTSERDSISLRYVFPLEMERLLTEAGFIVLESYSSWDKKPLSASSSEMIYVCMKK</sequence>
<dbReference type="EMBL" id="JBHSGL010000005">
    <property type="protein sequence ID" value="MFC4713482.1"/>
    <property type="molecule type" value="Genomic_DNA"/>
</dbReference>
<proteinExistence type="predicted"/>
<keyword evidence="5" id="KW-1185">Reference proteome</keyword>
<dbReference type="InterPro" id="IPR029063">
    <property type="entry name" value="SAM-dependent_MTases_sf"/>
</dbReference>
<gene>
    <name evidence="4" type="ORF">ACFO5U_11440</name>
</gene>
<dbReference type="GO" id="GO:0008168">
    <property type="term" value="F:methyltransferase activity"/>
    <property type="evidence" value="ECO:0007669"/>
    <property type="project" value="UniProtKB-KW"/>
</dbReference>
<dbReference type="CDD" id="cd02440">
    <property type="entry name" value="AdoMet_MTases"/>
    <property type="match status" value="1"/>
</dbReference>
<evidence type="ECO:0000256" key="1">
    <source>
        <dbReference type="ARBA" id="ARBA00022603"/>
    </source>
</evidence>
<comment type="caution">
    <text evidence="4">The sequence shown here is derived from an EMBL/GenBank/DDBJ whole genome shotgun (WGS) entry which is preliminary data.</text>
</comment>
<dbReference type="GO" id="GO:0032259">
    <property type="term" value="P:methylation"/>
    <property type="evidence" value="ECO:0007669"/>
    <property type="project" value="UniProtKB-KW"/>
</dbReference>
<feature type="domain" description="Methyltransferase" evidence="3">
    <location>
        <begin position="47"/>
        <end position="142"/>
    </location>
</feature>
<dbReference type="PANTHER" id="PTHR43861:SF1">
    <property type="entry name" value="TRANS-ACONITATE 2-METHYLTRANSFERASE"/>
    <property type="match status" value="1"/>
</dbReference>
<dbReference type="SUPFAM" id="SSF53335">
    <property type="entry name" value="S-adenosyl-L-methionine-dependent methyltransferases"/>
    <property type="match status" value="1"/>
</dbReference>
<dbReference type="Gene3D" id="3.40.50.150">
    <property type="entry name" value="Vaccinia Virus protein VP39"/>
    <property type="match status" value="1"/>
</dbReference>